<feature type="non-terminal residue" evidence="2">
    <location>
        <position position="1"/>
    </location>
</feature>
<feature type="compositionally biased region" description="Polar residues" evidence="1">
    <location>
        <begin position="12"/>
        <end position="21"/>
    </location>
</feature>
<dbReference type="Pfam" id="PF07081">
    <property type="entry name" value="DUF1349"/>
    <property type="match status" value="1"/>
</dbReference>
<dbReference type="PANTHER" id="PTHR35332:SF2">
    <property type="entry name" value="REGULATION OF ENOLASE PROTEIN 1"/>
    <property type="match status" value="1"/>
</dbReference>
<dbReference type="Proteomes" id="UP000681722">
    <property type="component" value="Unassembled WGS sequence"/>
</dbReference>
<feature type="region of interest" description="Disordered" evidence="1">
    <location>
        <begin position="1"/>
        <end position="21"/>
    </location>
</feature>
<evidence type="ECO:0000256" key="1">
    <source>
        <dbReference type="SAM" id="MobiDB-lite"/>
    </source>
</evidence>
<dbReference type="InterPro" id="IPR013320">
    <property type="entry name" value="ConA-like_dom_sf"/>
</dbReference>
<dbReference type="AlphaFoldDB" id="A0A814W6B3"/>
<comment type="caution">
    <text evidence="2">The sequence shown here is derived from an EMBL/GenBank/DDBJ whole genome shotgun (WGS) entry which is preliminary data.</text>
</comment>
<evidence type="ECO:0000313" key="3">
    <source>
        <dbReference type="EMBL" id="CAF3961630.1"/>
    </source>
</evidence>
<proteinExistence type="predicted"/>
<evidence type="ECO:0000313" key="2">
    <source>
        <dbReference type="EMBL" id="CAF1197248.1"/>
    </source>
</evidence>
<evidence type="ECO:0000313" key="4">
    <source>
        <dbReference type="Proteomes" id="UP000663829"/>
    </source>
</evidence>
<name>A0A814W6B3_9BILA</name>
<dbReference type="Proteomes" id="UP000663829">
    <property type="component" value="Unassembled WGS sequence"/>
</dbReference>
<dbReference type="InterPro" id="IPR009784">
    <property type="entry name" value="DUF1349"/>
</dbReference>
<accession>A0A814W6B3</accession>
<sequence length="185" mass="21714">MSDTAMLHRLPETTTPRSMKSVPTDSTWSIVRNSCSLLNSYLIVHVKKMSYEWLNPPKTWHVDDNTKTITVQTDEKTDFWRKTHYGFIRDNGHFYSKTMTGNFTCEVLVRGEYRDLYDQAGIMVRLDEENWLKCGIEFVDSKQYASVVVTRDGFSDWSIIPMKDNLTALWLRVKRSKEALHIEYD</sequence>
<dbReference type="SUPFAM" id="SSF49899">
    <property type="entry name" value="Concanavalin A-like lectins/glucanases"/>
    <property type="match status" value="1"/>
</dbReference>
<protein>
    <recommendedName>
        <fullName evidence="5">DUF1349 domain-containing protein</fullName>
    </recommendedName>
</protein>
<evidence type="ECO:0008006" key="5">
    <source>
        <dbReference type="Google" id="ProtNLM"/>
    </source>
</evidence>
<dbReference type="EMBL" id="CAJNOQ010008439">
    <property type="protein sequence ID" value="CAF1197248.1"/>
    <property type="molecule type" value="Genomic_DNA"/>
</dbReference>
<organism evidence="2 4">
    <name type="scientific">Didymodactylos carnosus</name>
    <dbReference type="NCBI Taxonomy" id="1234261"/>
    <lineage>
        <taxon>Eukaryota</taxon>
        <taxon>Metazoa</taxon>
        <taxon>Spiralia</taxon>
        <taxon>Gnathifera</taxon>
        <taxon>Rotifera</taxon>
        <taxon>Eurotatoria</taxon>
        <taxon>Bdelloidea</taxon>
        <taxon>Philodinida</taxon>
        <taxon>Philodinidae</taxon>
        <taxon>Didymodactylos</taxon>
    </lineage>
</organism>
<gene>
    <name evidence="2" type="ORF">GPM918_LOCUS23529</name>
    <name evidence="3" type="ORF">SRO942_LOCUS23527</name>
</gene>
<dbReference type="OrthoDB" id="42525at2759"/>
<dbReference type="Gene3D" id="2.60.120.200">
    <property type="match status" value="1"/>
</dbReference>
<reference evidence="2" key="1">
    <citation type="submission" date="2021-02" db="EMBL/GenBank/DDBJ databases">
        <authorList>
            <person name="Nowell W R."/>
        </authorList>
    </citation>
    <scope>NUCLEOTIDE SEQUENCE</scope>
</reference>
<dbReference type="EMBL" id="CAJOBC010008439">
    <property type="protein sequence ID" value="CAF3961630.1"/>
    <property type="molecule type" value="Genomic_DNA"/>
</dbReference>
<dbReference type="PANTHER" id="PTHR35332">
    <property type="entry name" value="REGULATION OF ENOLASE PROTEIN 1"/>
    <property type="match status" value="1"/>
</dbReference>
<keyword evidence="4" id="KW-1185">Reference proteome</keyword>